<dbReference type="EMBL" id="CP023173">
    <property type="protein sequence ID" value="ASZ08904.1"/>
    <property type="molecule type" value="Genomic_DNA"/>
</dbReference>
<dbReference type="PROSITE" id="PS00113">
    <property type="entry name" value="ADENYLATE_KINASE"/>
    <property type="match status" value="1"/>
</dbReference>
<dbReference type="InterPro" id="IPR027417">
    <property type="entry name" value="P-loop_NTPase"/>
</dbReference>
<dbReference type="InterPro" id="IPR000850">
    <property type="entry name" value="Adenylat/UMP-CMP_kin"/>
</dbReference>
<organism evidence="10 11">
    <name type="scientific">Mesoplasma chauliocola</name>
    <dbReference type="NCBI Taxonomy" id="216427"/>
    <lineage>
        <taxon>Bacteria</taxon>
        <taxon>Bacillati</taxon>
        <taxon>Mycoplasmatota</taxon>
        <taxon>Mollicutes</taxon>
        <taxon>Entomoplasmatales</taxon>
        <taxon>Entomoplasmataceae</taxon>
        <taxon>Mesoplasma</taxon>
    </lineage>
</organism>
<feature type="binding site" evidence="6">
    <location>
        <begin position="134"/>
        <end position="135"/>
    </location>
    <ligand>
        <name>ATP</name>
        <dbReference type="ChEBI" id="CHEBI:30616"/>
    </ligand>
</feature>
<dbReference type="Proteomes" id="UP000232229">
    <property type="component" value="Chromosome"/>
</dbReference>
<keyword evidence="2 6" id="KW-0545">Nucleotide biosynthesis</keyword>
<feature type="binding site" evidence="6">
    <location>
        <position position="36"/>
    </location>
    <ligand>
        <name>AMP</name>
        <dbReference type="ChEBI" id="CHEBI:456215"/>
    </ligand>
</feature>
<comment type="domain">
    <text evidence="6">Consists of three domains, a large central CORE domain and two small peripheral domains, NMPbind and LID, which undergo movements during catalysis. The LID domain closes over the site of phosphoryl transfer upon ATP binding. Assembling and dissambling the active center during each catalytic cycle provides an effective means to prevent ATP hydrolysis. Some bacteria have evolved a zinc-coordinating structure that stabilizes the LID domain.</text>
</comment>
<keyword evidence="3 6" id="KW-0547">Nucleotide-binding</keyword>
<evidence type="ECO:0000256" key="7">
    <source>
        <dbReference type="RuleBase" id="RU003330"/>
    </source>
</evidence>
<dbReference type="SUPFAM" id="SSF57774">
    <property type="entry name" value="Microbial and mitochondrial ADK, insert 'zinc finger' domain"/>
    <property type="match status" value="1"/>
</dbReference>
<evidence type="ECO:0000256" key="4">
    <source>
        <dbReference type="ARBA" id="ARBA00022777"/>
    </source>
</evidence>
<dbReference type="UniPathway" id="UPA00588">
    <property type="reaction ID" value="UER00649"/>
</dbReference>
<dbReference type="InterPro" id="IPR036193">
    <property type="entry name" value="ADK_active_lid_dom_sf"/>
</dbReference>
<evidence type="ECO:0000256" key="3">
    <source>
        <dbReference type="ARBA" id="ARBA00022741"/>
    </source>
</evidence>
<feature type="region of interest" description="NMP" evidence="6">
    <location>
        <begin position="30"/>
        <end position="59"/>
    </location>
</feature>
<comment type="pathway">
    <text evidence="6">Purine metabolism; AMP biosynthesis via salvage pathway; AMP from ADP: step 1/1.</text>
</comment>
<keyword evidence="1 6" id="KW-0808">Transferase</keyword>
<dbReference type="SUPFAM" id="SSF52540">
    <property type="entry name" value="P-loop containing nucleoside triphosphate hydrolases"/>
    <property type="match status" value="1"/>
</dbReference>
<evidence type="ECO:0000256" key="5">
    <source>
        <dbReference type="ARBA" id="ARBA00022840"/>
    </source>
</evidence>
<evidence type="ECO:0000256" key="2">
    <source>
        <dbReference type="ARBA" id="ARBA00022727"/>
    </source>
</evidence>
<evidence type="ECO:0000259" key="9">
    <source>
        <dbReference type="Pfam" id="PF05191"/>
    </source>
</evidence>
<dbReference type="NCBIfam" id="TIGR01351">
    <property type="entry name" value="adk"/>
    <property type="match status" value="1"/>
</dbReference>
<reference evidence="10 11" key="1">
    <citation type="submission" date="2017-08" db="EMBL/GenBank/DDBJ databases">
        <title>Complete Genome Sequence of Mesoplasma chauliocola.</title>
        <authorList>
            <person name="Knight T.F.Jr."/>
            <person name="Citino T."/>
        </authorList>
    </citation>
    <scope>NUCLEOTIDE SEQUENCE [LARGE SCALE GENOMIC DNA]</scope>
    <source>
        <strain evidence="10 11">CHPA-2</strain>
    </source>
</reference>
<comment type="function">
    <text evidence="6">Catalyzes the reversible transfer of the terminal phosphate group between ATP and AMP. Plays an important role in cellular energy homeostasis and in adenine nucleotide metabolism.</text>
</comment>
<keyword evidence="6" id="KW-0963">Cytoplasm</keyword>
<dbReference type="HAMAP" id="MF_00235">
    <property type="entry name" value="Adenylate_kinase_Adk"/>
    <property type="match status" value="1"/>
</dbReference>
<feature type="binding site" evidence="6">
    <location>
        <begin position="83"/>
        <end position="86"/>
    </location>
    <ligand>
        <name>AMP</name>
        <dbReference type="ChEBI" id="CHEBI:456215"/>
    </ligand>
</feature>
<feature type="binding site" evidence="6">
    <location>
        <begin position="57"/>
        <end position="59"/>
    </location>
    <ligand>
        <name>AMP</name>
        <dbReference type="ChEBI" id="CHEBI:456215"/>
    </ligand>
</feature>
<feature type="binding site" evidence="6">
    <location>
        <position position="158"/>
    </location>
    <ligand>
        <name>AMP</name>
        <dbReference type="ChEBI" id="CHEBI:456215"/>
    </ligand>
</feature>
<dbReference type="GO" id="GO:0005737">
    <property type="term" value="C:cytoplasm"/>
    <property type="evidence" value="ECO:0007669"/>
    <property type="project" value="UniProtKB-SubCell"/>
</dbReference>
<dbReference type="CDD" id="cd01428">
    <property type="entry name" value="ADK"/>
    <property type="match status" value="1"/>
</dbReference>
<evidence type="ECO:0000256" key="6">
    <source>
        <dbReference type="HAMAP-Rule" id="MF_00235"/>
    </source>
</evidence>
<evidence type="ECO:0000313" key="10">
    <source>
        <dbReference type="EMBL" id="ASZ08904.1"/>
    </source>
</evidence>
<feature type="binding site" evidence="6">
    <location>
        <position position="31"/>
    </location>
    <ligand>
        <name>AMP</name>
        <dbReference type="ChEBI" id="CHEBI:456215"/>
    </ligand>
</feature>
<feature type="binding site" evidence="6">
    <location>
        <position position="90"/>
    </location>
    <ligand>
        <name>AMP</name>
        <dbReference type="ChEBI" id="CHEBI:456215"/>
    </ligand>
</feature>
<dbReference type="Pfam" id="PF05191">
    <property type="entry name" value="ADK_lid"/>
    <property type="match status" value="1"/>
</dbReference>
<feature type="binding site" evidence="6">
    <location>
        <position position="148"/>
    </location>
    <ligand>
        <name>Zn(2+)</name>
        <dbReference type="ChEBI" id="CHEBI:29105"/>
        <note>structural</note>
    </ligand>
</feature>
<comment type="similarity">
    <text evidence="6 7">Belongs to the adenylate kinase family.</text>
</comment>
<dbReference type="Gene3D" id="3.40.50.300">
    <property type="entry name" value="P-loop containing nucleotide triphosphate hydrolases"/>
    <property type="match status" value="1"/>
</dbReference>
<evidence type="ECO:0000256" key="8">
    <source>
        <dbReference type="RuleBase" id="RU003331"/>
    </source>
</evidence>
<dbReference type="GO" id="GO:0044209">
    <property type="term" value="P:AMP salvage"/>
    <property type="evidence" value="ECO:0007669"/>
    <property type="project" value="UniProtKB-UniRule"/>
</dbReference>
<dbReference type="AlphaFoldDB" id="A0A249SMI8"/>
<comment type="subcellular location">
    <subcellularLocation>
        <location evidence="6 8">Cytoplasm</location>
    </subcellularLocation>
</comment>
<dbReference type="STRING" id="1336232.GCA_000518825_00483"/>
<dbReference type="FunFam" id="3.40.50.300:FF:000106">
    <property type="entry name" value="Adenylate kinase mitochondrial"/>
    <property type="match status" value="1"/>
</dbReference>
<name>A0A249SMI8_9MOLU</name>
<evidence type="ECO:0000256" key="1">
    <source>
        <dbReference type="ARBA" id="ARBA00022679"/>
    </source>
</evidence>
<protein>
    <recommendedName>
        <fullName evidence="6 8">Adenylate kinase</fullName>
        <shortName evidence="6">AK</shortName>
        <ecNumber evidence="6 8">2.7.4.3</ecNumber>
    </recommendedName>
    <alternativeName>
        <fullName evidence="6">ATP-AMP transphosphorylase</fullName>
    </alternativeName>
    <alternativeName>
        <fullName evidence="6">ATP:AMP phosphotransferase</fullName>
    </alternativeName>
    <alternativeName>
        <fullName evidence="6">Adenylate monophosphate kinase</fullName>
    </alternativeName>
</protein>
<dbReference type="GO" id="GO:0004017">
    <property type="term" value="F:AMP kinase activity"/>
    <property type="evidence" value="ECO:0007669"/>
    <property type="project" value="UniProtKB-UniRule"/>
</dbReference>
<comment type="catalytic activity">
    <reaction evidence="6 8">
        <text>AMP + ATP = 2 ADP</text>
        <dbReference type="Rhea" id="RHEA:12973"/>
        <dbReference type="ChEBI" id="CHEBI:30616"/>
        <dbReference type="ChEBI" id="CHEBI:456215"/>
        <dbReference type="ChEBI" id="CHEBI:456216"/>
        <dbReference type="EC" id="2.7.4.3"/>
    </reaction>
</comment>
<dbReference type="GO" id="GO:0008270">
    <property type="term" value="F:zinc ion binding"/>
    <property type="evidence" value="ECO:0007669"/>
    <property type="project" value="UniProtKB-UniRule"/>
</dbReference>
<feature type="region of interest" description="LID" evidence="6">
    <location>
        <begin position="124"/>
        <end position="161"/>
    </location>
</feature>
<keyword evidence="11" id="KW-1185">Reference proteome</keyword>
<feature type="binding site" evidence="6">
    <location>
        <position position="169"/>
    </location>
    <ligand>
        <name>AMP</name>
        <dbReference type="ChEBI" id="CHEBI:456215"/>
    </ligand>
</feature>
<dbReference type="RefSeq" id="WP_027875718.1">
    <property type="nucleotide sequence ID" value="NZ_CP023173.1"/>
</dbReference>
<feature type="binding site" evidence="6">
    <location>
        <position position="131"/>
    </location>
    <ligand>
        <name>Zn(2+)</name>
        <dbReference type="ChEBI" id="CHEBI:29105"/>
        <note>structural</note>
    </ligand>
</feature>
<gene>
    <name evidence="6" type="primary">adk</name>
    <name evidence="10" type="ORF">CK556_00795</name>
</gene>
<keyword evidence="5 6" id="KW-0067">ATP-binding</keyword>
<feature type="domain" description="Adenylate kinase active site lid" evidence="9">
    <location>
        <begin position="125"/>
        <end position="160"/>
    </location>
</feature>
<feature type="binding site" evidence="6">
    <location>
        <position position="151"/>
    </location>
    <ligand>
        <name>Zn(2+)</name>
        <dbReference type="ChEBI" id="CHEBI:29105"/>
        <note>structural</note>
    </ligand>
</feature>
<accession>A0A249SMI8</accession>
<sequence>MNIMLLGAPGSGKGTLAEKLISNQGFIQMSTGDLMRKEIKDETPLGLECARYMNEGKLVPDEVTIGIVKNFLQQNHNQLIFDGFPRTLVQAKALEEILKELNAKIDKVIFIDVPTHILLERISGRLICPKCKVSYHLISRKPKVEGICDNDGGELVRRPDDAPEKVQVRLEAYAKETAPLVDYFKTKPGFVHIVDNANTTAEEVYTEVLGAL</sequence>
<keyword evidence="6" id="KW-0862">Zinc</keyword>
<feature type="binding site" evidence="6">
    <location>
        <position position="125"/>
    </location>
    <ligand>
        <name>ATP</name>
        <dbReference type="ChEBI" id="CHEBI:30616"/>
    </ligand>
</feature>
<feature type="binding site" evidence="6">
    <location>
        <position position="199"/>
    </location>
    <ligand>
        <name>ATP</name>
        <dbReference type="ChEBI" id="CHEBI:30616"/>
    </ligand>
</feature>
<dbReference type="GO" id="GO:0005524">
    <property type="term" value="F:ATP binding"/>
    <property type="evidence" value="ECO:0007669"/>
    <property type="project" value="UniProtKB-UniRule"/>
</dbReference>
<proteinExistence type="inferred from homology"/>
<keyword evidence="6" id="KW-0479">Metal-binding</keyword>
<feature type="binding site" evidence="6">
    <location>
        <begin position="10"/>
        <end position="15"/>
    </location>
    <ligand>
        <name>ATP</name>
        <dbReference type="ChEBI" id="CHEBI:30616"/>
    </ligand>
</feature>
<keyword evidence="4 6" id="KW-0418">Kinase</keyword>
<dbReference type="Pfam" id="PF00406">
    <property type="entry name" value="ADK"/>
    <property type="match status" value="1"/>
</dbReference>
<feature type="binding site" evidence="6">
    <location>
        <position position="128"/>
    </location>
    <ligand>
        <name>Zn(2+)</name>
        <dbReference type="ChEBI" id="CHEBI:29105"/>
        <note>structural</note>
    </ligand>
</feature>
<dbReference type="NCBIfam" id="NF001381">
    <property type="entry name" value="PRK00279.1-3"/>
    <property type="match status" value="1"/>
</dbReference>
<comment type="subunit">
    <text evidence="6 8">Monomer.</text>
</comment>
<dbReference type="InterPro" id="IPR033690">
    <property type="entry name" value="Adenylat_kinase_CS"/>
</dbReference>
<dbReference type="InterPro" id="IPR007862">
    <property type="entry name" value="Adenylate_kinase_lid-dom"/>
</dbReference>
<dbReference type="KEGG" id="mchc:CK556_00795"/>
<dbReference type="PRINTS" id="PR00094">
    <property type="entry name" value="ADENYLTKNASE"/>
</dbReference>
<dbReference type="PANTHER" id="PTHR23359">
    <property type="entry name" value="NUCLEOTIDE KINASE"/>
    <property type="match status" value="1"/>
</dbReference>
<dbReference type="InterPro" id="IPR006259">
    <property type="entry name" value="Adenyl_kin_sub"/>
</dbReference>
<dbReference type="EC" id="2.7.4.3" evidence="6 8"/>
<evidence type="ECO:0000313" key="11">
    <source>
        <dbReference type="Proteomes" id="UP000232229"/>
    </source>
</evidence>